<accession>A0A557QSX5</accession>
<evidence type="ECO:0000259" key="6">
    <source>
        <dbReference type="Pfam" id="PF04357"/>
    </source>
</evidence>
<protein>
    <submittedName>
        <fullName evidence="7">DUF490 domain-containing protein</fullName>
    </submittedName>
</protein>
<keyword evidence="4 5" id="KW-0472">Membrane</keyword>
<evidence type="ECO:0000256" key="5">
    <source>
        <dbReference type="SAM" id="Phobius"/>
    </source>
</evidence>
<dbReference type="PANTHER" id="PTHR36985:SF1">
    <property type="entry name" value="TRANSLOCATION AND ASSEMBLY MODULE SUBUNIT TAMB"/>
    <property type="match status" value="1"/>
</dbReference>
<dbReference type="Pfam" id="PF04357">
    <property type="entry name" value="TamB"/>
    <property type="match status" value="1"/>
</dbReference>
<evidence type="ECO:0000313" key="8">
    <source>
        <dbReference type="Proteomes" id="UP000319502"/>
    </source>
</evidence>
<keyword evidence="2 5" id="KW-0812">Transmembrane</keyword>
<keyword evidence="8" id="KW-1185">Reference proteome</keyword>
<dbReference type="EMBL" id="VMNK01000009">
    <property type="protein sequence ID" value="TVO55998.1"/>
    <property type="molecule type" value="Genomic_DNA"/>
</dbReference>
<feature type="transmembrane region" description="Helical" evidence="5">
    <location>
        <begin position="16"/>
        <end position="37"/>
    </location>
</feature>
<evidence type="ECO:0000256" key="4">
    <source>
        <dbReference type="ARBA" id="ARBA00023136"/>
    </source>
</evidence>
<sequence>MAADAQPTPKRRRWPWAVLGGLVLLLGAVLAVLGWLLTTSSGLERLVRTAVDYSDGQLRIEGAEGRLTGPLQIRRLSLTTPTLQLQLDALALDWSPAALFERRVHIHSLSLDSVRFATAPSDAPGESPALPDSLALPVAVQVDRLTLGRLAQEAFPFDPATPAGTPLIDTLALSLTTGAEVHRLVLDSVGTPVGPAKGELSLGVAAPHPTQLTATLAGQFGEYAMDVALVAHGPLAALDTTATVTREATEVVVATQLKPFEVMPVDRIALTGERINPAQWAASAPTALMRVESTLTVTGDMTAPQLSGPLSVSNADSGAWDTGKLPLQQLDAQLQLSAAQVMVSDLRARLAGKGSITGAIDWAPSDDPAGLLNAKLALADINLHALDARLPDSRMKGQLDAAASAGKQTLSGTLSDPRLQATLAVNHADDRVTIETLALKRDKSRVVATGHLNTTGVQTFEVDLKLTALDPKPLWADAPPATINGDLKVAGQLDDLQGRVSYRLIDSVLDGKPLAGEGALRWRGERLSEVAAWLRLAGNRVDATGAWGAKADVLDVRVNAPELAALGLDVSGVARLDGQISGGLKTPAGRFTASAEKLRLPGELRLQSLTADVSLGEGLDGPISLAIGGQDLRTQAKGPALLERFALTADGRRQQHVIELSAAAGSGEAIDARLRGGLSESMAWRGTVEALALAGRLPLKLTAPAALEASDKRVRLSRAALRTDDGGQLVLEQTDWTPGAVVAKGHMSGLLLGLETRPDQPPKRGQGELQLGGDWDVQLGETARGTVHVFRESGDLVLTGDTVLRFGLTELDVLANIDNTQLALSLNAKGDTLGTLAGSATARLKKGAAGWQLDGQGPLLGSAVLDIPAIGWFGALVSPAVRTDGKLRTEFSLSGTPDAPVGVGRVTGDDLAIGIADEGLRLSGGKLIADFDANQLRIDTLSFASPSRVAPRDRRINYASLTKTPGQLTASGAMSLKDGDGQIRFEADRLPIFQRADRWLAVSGTGKIETRWDAPSLEASFRADGGYLEFAKSPAPSLSDDVVILGDEPSVSNRALQARVEVDLGEQLYLSALGLDTRLAGKLLLQVQAGDALRATGTVKTVGGSFEGYGQKLNITRGQVNFIGPLDNPGLDVLAVRSGLEVEAGMSITGTVRRPHIQLVSTPDVPDAEKLGWIVLGRKPDESGGADLALLLPAAQALLGGPGGGVTRELASGLGLDEISLGQGELNSVSRGATSSVVGGGSRIDSGATTSGRVLTLGKRLSATTTISFEQSLSGVAQIVKLTHQLTRSLSVVGRAGTDNAVDLQWSMSFR</sequence>
<dbReference type="OrthoDB" id="5288149at2"/>
<feature type="domain" description="Translocation and assembly module TamB C-terminal" evidence="6">
    <location>
        <begin position="964"/>
        <end position="1310"/>
    </location>
</feature>
<dbReference type="GO" id="GO:0005886">
    <property type="term" value="C:plasma membrane"/>
    <property type="evidence" value="ECO:0007669"/>
    <property type="project" value="InterPro"/>
</dbReference>
<reference evidence="7 8" key="1">
    <citation type="submission" date="2019-07" db="EMBL/GenBank/DDBJ databases">
        <title>The pathways for chlorine oxyanion respiration interact through the shared metabolite chlorate.</title>
        <authorList>
            <person name="Barnum T.P."/>
            <person name="Cheng Y."/>
            <person name="Hill K.A."/>
            <person name="Lucas L.N."/>
            <person name="Carlson H.K."/>
            <person name="Coates J.D."/>
        </authorList>
    </citation>
    <scope>NUCLEOTIDE SEQUENCE [LARGE SCALE GENOMIC DNA]</scope>
    <source>
        <strain evidence="7 8">SFB-3</strain>
    </source>
</reference>
<dbReference type="PANTHER" id="PTHR36985">
    <property type="entry name" value="TRANSLOCATION AND ASSEMBLY MODULE SUBUNIT TAMB"/>
    <property type="match status" value="1"/>
</dbReference>
<comment type="caution">
    <text evidence="7">The sequence shown here is derived from an EMBL/GenBank/DDBJ whole genome shotgun (WGS) entry which is preliminary data.</text>
</comment>
<dbReference type="GO" id="GO:0009306">
    <property type="term" value="P:protein secretion"/>
    <property type="evidence" value="ECO:0007669"/>
    <property type="project" value="InterPro"/>
</dbReference>
<organism evidence="7 8">
    <name type="scientific">Denitromonas halophila</name>
    <dbReference type="NCBI Taxonomy" id="1629404"/>
    <lineage>
        <taxon>Bacteria</taxon>
        <taxon>Pseudomonadati</taxon>
        <taxon>Pseudomonadota</taxon>
        <taxon>Betaproteobacteria</taxon>
        <taxon>Rhodocyclales</taxon>
        <taxon>Zoogloeaceae</taxon>
        <taxon>Denitromonas</taxon>
    </lineage>
</organism>
<evidence type="ECO:0000256" key="2">
    <source>
        <dbReference type="ARBA" id="ARBA00022692"/>
    </source>
</evidence>
<dbReference type="InterPro" id="IPR007452">
    <property type="entry name" value="TamB_C"/>
</dbReference>
<dbReference type="RefSeq" id="WP_144309682.1">
    <property type="nucleotide sequence ID" value="NZ_VMNK01000009.1"/>
</dbReference>
<gene>
    <name evidence="7" type="ORF">FHP91_11165</name>
</gene>
<dbReference type="Proteomes" id="UP000319502">
    <property type="component" value="Unassembled WGS sequence"/>
</dbReference>
<evidence type="ECO:0000313" key="7">
    <source>
        <dbReference type="EMBL" id="TVO55998.1"/>
    </source>
</evidence>
<keyword evidence="3 5" id="KW-1133">Transmembrane helix</keyword>
<name>A0A557QSX5_9RHOO</name>
<evidence type="ECO:0000256" key="1">
    <source>
        <dbReference type="ARBA" id="ARBA00004167"/>
    </source>
</evidence>
<comment type="subcellular location">
    <subcellularLocation>
        <location evidence="1">Membrane</location>
        <topology evidence="1">Single-pass membrane protein</topology>
    </subcellularLocation>
</comment>
<proteinExistence type="predicted"/>
<dbReference type="GO" id="GO:0097347">
    <property type="term" value="C:TAM protein secretion complex"/>
    <property type="evidence" value="ECO:0007669"/>
    <property type="project" value="TreeGrafter"/>
</dbReference>
<evidence type="ECO:0000256" key="3">
    <source>
        <dbReference type="ARBA" id="ARBA00022989"/>
    </source>
</evidence>